<evidence type="ECO:0000313" key="1">
    <source>
        <dbReference type="EMBL" id="GMH12525.1"/>
    </source>
</evidence>
<evidence type="ECO:0000313" key="2">
    <source>
        <dbReference type="Proteomes" id="UP001279734"/>
    </source>
</evidence>
<name>A0AAD3XQD9_NEPGR</name>
<dbReference type="Proteomes" id="UP001279734">
    <property type="component" value="Unassembled WGS sequence"/>
</dbReference>
<keyword evidence="2" id="KW-1185">Reference proteome</keyword>
<sequence>MFRSVYIEPSVSSITRSACGSSCYSSSYTRRALSLSLSLSPPLCILIQVWSALDDEFWIWFHVASNLRKFLRRRSSKCKWGSERGVGQRDEA</sequence>
<proteinExistence type="predicted"/>
<comment type="caution">
    <text evidence="1">The sequence shown here is derived from an EMBL/GenBank/DDBJ whole genome shotgun (WGS) entry which is preliminary data.</text>
</comment>
<reference evidence="1" key="1">
    <citation type="submission" date="2023-05" db="EMBL/GenBank/DDBJ databases">
        <title>Nepenthes gracilis genome sequencing.</title>
        <authorList>
            <person name="Fukushima K."/>
        </authorList>
    </citation>
    <scope>NUCLEOTIDE SEQUENCE</scope>
    <source>
        <strain evidence="1">SING2019-196</strain>
    </source>
</reference>
<protein>
    <submittedName>
        <fullName evidence="1">Uncharacterized protein</fullName>
    </submittedName>
</protein>
<dbReference type="EMBL" id="BSYO01000012">
    <property type="protein sequence ID" value="GMH12525.1"/>
    <property type="molecule type" value="Genomic_DNA"/>
</dbReference>
<gene>
    <name evidence="1" type="ORF">Nepgr_014366</name>
</gene>
<accession>A0AAD3XQD9</accession>
<dbReference type="AlphaFoldDB" id="A0AAD3XQD9"/>
<organism evidence="1 2">
    <name type="scientific">Nepenthes gracilis</name>
    <name type="common">Slender pitcher plant</name>
    <dbReference type="NCBI Taxonomy" id="150966"/>
    <lineage>
        <taxon>Eukaryota</taxon>
        <taxon>Viridiplantae</taxon>
        <taxon>Streptophyta</taxon>
        <taxon>Embryophyta</taxon>
        <taxon>Tracheophyta</taxon>
        <taxon>Spermatophyta</taxon>
        <taxon>Magnoliopsida</taxon>
        <taxon>eudicotyledons</taxon>
        <taxon>Gunneridae</taxon>
        <taxon>Pentapetalae</taxon>
        <taxon>Caryophyllales</taxon>
        <taxon>Nepenthaceae</taxon>
        <taxon>Nepenthes</taxon>
    </lineage>
</organism>